<dbReference type="EMBL" id="LWCA01001433">
    <property type="protein sequence ID" value="OAF65132.1"/>
    <property type="molecule type" value="Genomic_DNA"/>
</dbReference>
<evidence type="ECO:0000256" key="5">
    <source>
        <dbReference type="ARBA" id="ARBA00034546"/>
    </source>
</evidence>
<comment type="similarity">
    <text evidence="6">Belongs to the FPP/GGPP synthase family.</text>
</comment>
<keyword evidence="3" id="KW-0479">Metal-binding</keyword>
<evidence type="ECO:0000256" key="1">
    <source>
        <dbReference type="ARBA" id="ARBA00001946"/>
    </source>
</evidence>
<dbReference type="PROSITE" id="PS00723">
    <property type="entry name" value="POLYPRENYL_SYNTHASE_1"/>
    <property type="match status" value="1"/>
</dbReference>
<keyword evidence="4" id="KW-0460">Magnesium</keyword>
<evidence type="ECO:0000313" key="7">
    <source>
        <dbReference type="EMBL" id="OAF65132.1"/>
    </source>
</evidence>
<dbReference type="InterPro" id="IPR039702">
    <property type="entry name" value="FPS1-like"/>
</dbReference>
<dbReference type="OrthoDB" id="10257492at2759"/>
<sequence length="302" mass="35449">MDALENFDVKDLLKSFIERIFENDSIDAYFPKNVTDQARKHFIKVLKYNLLGGKMHRGCSIISGHKILCNWFDEPATQVDIQRCCAIGACIEILQYGFLMADDIMDNSTMRRGKACWHCLPEIEKTAINDSMFLSHYIYFILRKFLVDAEYYLHIVHLFQDYVAFNELFYKCEKYLFVVCNKFGSSPHFLYKITQLEQLVATVRRTHTIINTISGQCMDMLTSRPNESCNLSKFTMEQYLLIITEKTGYYSFNLPVIACLLMQKIYDKKVHEKATKVLLKMGRYFQIQMIRVNRGMICEYSE</sequence>
<comment type="caution">
    <text evidence="7">The sequence shown here is derived from an EMBL/GenBank/DDBJ whole genome shotgun (WGS) entry which is preliminary data.</text>
</comment>
<dbReference type="GO" id="GO:0004161">
    <property type="term" value="F:dimethylallyltranstransferase activity"/>
    <property type="evidence" value="ECO:0007669"/>
    <property type="project" value="TreeGrafter"/>
</dbReference>
<dbReference type="Proteomes" id="UP000078046">
    <property type="component" value="Unassembled WGS sequence"/>
</dbReference>
<dbReference type="InterPro" id="IPR000092">
    <property type="entry name" value="Polyprenyl_synt"/>
</dbReference>
<dbReference type="GO" id="GO:0004337">
    <property type="term" value="F:(2E,6E)-farnesyl diphosphate synthase activity"/>
    <property type="evidence" value="ECO:0007669"/>
    <property type="project" value="TreeGrafter"/>
</dbReference>
<reference evidence="7 8" key="1">
    <citation type="submission" date="2016-04" db="EMBL/GenBank/DDBJ databases">
        <title>The genome of Intoshia linei affirms orthonectids as highly simplified spiralians.</title>
        <authorList>
            <person name="Mikhailov K.V."/>
            <person name="Slusarev G.S."/>
            <person name="Nikitin M.A."/>
            <person name="Logacheva M.D."/>
            <person name="Penin A."/>
            <person name="Aleoshin V."/>
            <person name="Panchin Y.V."/>
        </authorList>
    </citation>
    <scope>NUCLEOTIDE SEQUENCE [LARGE SCALE GENOMIC DNA]</scope>
    <source>
        <strain evidence="7">Intl2013</strain>
        <tissue evidence="7">Whole animal</tissue>
    </source>
</reference>
<proteinExistence type="inferred from homology"/>
<evidence type="ECO:0000313" key="8">
    <source>
        <dbReference type="Proteomes" id="UP000078046"/>
    </source>
</evidence>
<accession>A0A177AUC9</accession>
<evidence type="ECO:0000256" key="6">
    <source>
        <dbReference type="RuleBase" id="RU004466"/>
    </source>
</evidence>
<gene>
    <name evidence="7" type="ORF">A3Q56_07072</name>
</gene>
<protein>
    <recommendedName>
        <fullName evidence="5">Farnesyl pyrophosphate synthase</fullName>
    </recommendedName>
</protein>
<keyword evidence="2 6" id="KW-0808">Transferase</keyword>
<dbReference type="GO" id="GO:0046872">
    <property type="term" value="F:metal ion binding"/>
    <property type="evidence" value="ECO:0007669"/>
    <property type="project" value="UniProtKB-KW"/>
</dbReference>
<evidence type="ECO:0000256" key="4">
    <source>
        <dbReference type="ARBA" id="ARBA00022842"/>
    </source>
</evidence>
<evidence type="ECO:0000256" key="3">
    <source>
        <dbReference type="ARBA" id="ARBA00022723"/>
    </source>
</evidence>
<comment type="cofactor">
    <cofactor evidence="1">
        <name>Mg(2+)</name>
        <dbReference type="ChEBI" id="CHEBI:18420"/>
    </cofactor>
</comment>
<name>A0A177AUC9_9BILA</name>
<dbReference type="PANTHER" id="PTHR11525">
    <property type="entry name" value="FARNESYL-PYROPHOSPHATE SYNTHETASE"/>
    <property type="match status" value="1"/>
</dbReference>
<dbReference type="InterPro" id="IPR008949">
    <property type="entry name" value="Isoprenoid_synthase_dom_sf"/>
</dbReference>
<keyword evidence="8" id="KW-1185">Reference proteome</keyword>
<dbReference type="Gene3D" id="1.10.600.10">
    <property type="entry name" value="Farnesyl Diphosphate Synthase"/>
    <property type="match status" value="2"/>
</dbReference>
<dbReference type="SUPFAM" id="SSF48576">
    <property type="entry name" value="Terpenoid synthases"/>
    <property type="match status" value="2"/>
</dbReference>
<dbReference type="GO" id="GO:0045337">
    <property type="term" value="P:farnesyl diphosphate biosynthetic process"/>
    <property type="evidence" value="ECO:0007669"/>
    <property type="project" value="TreeGrafter"/>
</dbReference>
<dbReference type="AlphaFoldDB" id="A0A177AUC9"/>
<dbReference type="Pfam" id="PF00348">
    <property type="entry name" value="polyprenyl_synt"/>
    <property type="match status" value="2"/>
</dbReference>
<dbReference type="InterPro" id="IPR033749">
    <property type="entry name" value="Polyprenyl_synt_CS"/>
</dbReference>
<dbReference type="PANTHER" id="PTHR11525:SF0">
    <property type="entry name" value="FARNESYL PYROPHOSPHATE SYNTHASE"/>
    <property type="match status" value="1"/>
</dbReference>
<evidence type="ECO:0000256" key="2">
    <source>
        <dbReference type="ARBA" id="ARBA00022679"/>
    </source>
</evidence>
<organism evidence="7 8">
    <name type="scientific">Intoshia linei</name>
    <dbReference type="NCBI Taxonomy" id="1819745"/>
    <lineage>
        <taxon>Eukaryota</taxon>
        <taxon>Metazoa</taxon>
        <taxon>Spiralia</taxon>
        <taxon>Lophotrochozoa</taxon>
        <taxon>Mesozoa</taxon>
        <taxon>Orthonectida</taxon>
        <taxon>Rhopaluridae</taxon>
        <taxon>Intoshia</taxon>
    </lineage>
</organism>
<dbReference type="GO" id="GO:0005737">
    <property type="term" value="C:cytoplasm"/>
    <property type="evidence" value="ECO:0007669"/>
    <property type="project" value="TreeGrafter"/>
</dbReference>